<name>A0A9W8EEC0_9FUNG</name>
<dbReference type="Proteomes" id="UP001151582">
    <property type="component" value="Unassembled WGS sequence"/>
</dbReference>
<dbReference type="InterPro" id="IPR016171">
    <property type="entry name" value="Vanillyl_alc_oxidase_C-sub2"/>
</dbReference>
<evidence type="ECO:0000259" key="12">
    <source>
        <dbReference type="PROSITE" id="PS51387"/>
    </source>
</evidence>
<evidence type="ECO:0000256" key="1">
    <source>
        <dbReference type="ARBA" id="ARBA00001974"/>
    </source>
</evidence>
<feature type="domain" description="FAD-binding PCMH-type" evidence="12">
    <location>
        <begin position="15"/>
        <end position="185"/>
    </location>
</feature>
<comment type="subcellular location">
    <subcellularLocation>
        <location evidence="2">Membrane</location>
    </subcellularLocation>
    <subcellularLocation>
        <location evidence="11">Mitochondrion membrane</location>
    </subcellularLocation>
</comment>
<accession>A0A9W8EEC0</accession>
<evidence type="ECO:0000256" key="5">
    <source>
        <dbReference type="ARBA" id="ARBA00013136"/>
    </source>
</evidence>
<evidence type="ECO:0000313" key="13">
    <source>
        <dbReference type="EMBL" id="KAJ1981201.1"/>
    </source>
</evidence>
<dbReference type="Gene3D" id="3.30.70.2520">
    <property type="match status" value="1"/>
</dbReference>
<comment type="caution">
    <text evidence="13">The sequence shown here is derived from an EMBL/GenBank/DDBJ whole genome shotgun (WGS) entry which is preliminary data.</text>
</comment>
<dbReference type="OrthoDB" id="610608at2759"/>
<sequence length="464" mass="52932">MADPKFAYANWANTFSCTAERCFEPETEAEVVDIVRSARTHRKEVKVFGAGHSPSDLPCSSGYMLNLDKLCHVLQVNIARCTVTVEAGIRLFQLHPVLRKYGLAISVLGAISDQSVAGAIATATHGTGVTFGNMSTMVTKLRLVDGTGAIVECSADNKPRIFDAARCHIGALGIITQVTLQCEPAFRLESVQHPIPFDTMIRDLPQLIQSAEHTKFIWFPYHNNVVISKLNRTTKPISRPPEPWALTQQKDRFIYELELYASRFLPSLLPGIEQRLWSRGFNKTIRTVDWSENIFNFDCMFPQYTTEWAIPQECASQAIQALDKALSQARYPIHFPIEIRFVKQDNVWLSPSYNQDVCYIGIVVYKPFKSEVTYHALWHDFEKVMRSFRGRPHWAKFHTMAYEDLVKRYPKLPDFLKVREELDPDGIFVNDYIRRHLFPGNIPTLPEQPNVANQLASRPLKSKL</sequence>
<dbReference type="InterPro" id="IPR016169">
    <property type="entry name" value="FAD-bd_PCMH_sub2"/>
</dbReference>
<dbReference type="InterPro" id="IPR006094">
    <property type="entry name" value="Oxid_FAD_bind_N"/>
</dbReference>
<evidence type="ECO:0000256" key="3">
    <source>
        <dbReference type="ARBA" id="ARBA00005083"/>
    </source>
</evidence>
<gene>
    <name evidence="13" type="primary">ALO1</name>
    <name evidence="13" type="ORF">H4R34_002160</name>
</gene>
<dbReference type="EC" id="1.1.3.37" evidence="5 11"/>
<evidence type="ECO:0000256" key="6">
    <source>
        <dbReference type="ARBA" id="ARBA00022630"/>
    </source>
</evidence>
<dbReference type="AlphaFoldDB" id="A0A9W8EEC0"/>
<dbReference type="PANTHER" id="PTHR43762:SF1">
    <property type="entry name" value="D-ARABINONO-1,4-LACTONE OXIDASE"/>
    <property type="match status" value="1"/>
</dbReference>
<protein>
    <recommendedName>
        <fullName evidence="5 11">D-arabinono-1,4-lactone oxidase</fullName>
        <shortName evidence="11">ALO</shortName>
        <ecNumber evidence="5 11">1.1.3.37</ecNumber>
    </recommendedName>
    <alternativeName>
        <fullName evidence="10 11">L-galactono-gamma-lactone oxidase</fullName>
    </alternativeName>
</protein>
<keyword evidence="9" id="KW-0472">Membrane</keyword>
<dbReference type="NCBIfam" id="TIGR01679">
    <property type="entry name" value="bact_FAD_ox"/>
    <property type="match status" value="1"/>
</dbReference>
<dbReference type="Gene3D" id="1.10.45.10">
    <property type="entry name" value="Vanillyl-alcohol Oxidase, Chain A, domain 4"/>
    <property type="match status" value="1"/>
</dbReference>
<dbReference type="GO" id="GO:0031966">
    <property type="term" value="C:mitochondrial membrane"/>
    <property type="evidence" value="ECO:0007669"/>
    <property type="project" value="UniProtKB-SubCell"/>
</dbReference>
<dbReference type="SUPFAM" id="SSF56176">
    <property type="entry name" value="FAD-binding/transporter-associated domain-like"/>
    <property type="match status" value="1"/>
</dbReference>
<evidence type="ECO:0000256" key="9">
    <source>
        <dbReference type="ARBA" id="ARBA00023136"/>
    </source>
</evidence>
<comment type="similarity">
    <text evidence="4 11">Belongs to the oxygen-dependent FAD-linked oxidoreductase family.</text>
</comment>
<dbReference type="InterPro" id="IPR016166">
    <property type="entry name" value="FAD-bd_PCMH"/>
</dbReference>
<keyword evidence="11" id="KW-0496">Mitochondrion</keyword>
<dbReference type="Gene3D" id="3.30.465.10">
    <property type="match status" value="1"/>
</dbReference>
<dbReference type="PANTHER" id="PTHR43762">
    <property type="entry name" value="L-GULONOLACTONE OXIDASE"/>
    <property type="match status" value="1"/>
</dbReference>
<evidence type="ECO:0000256" key="7">
    <source>
        <dbReference type="ARBA" id="ARBA00022827"/>
    </source>
</evidence>
<evidence type="ECO:0000256" key="11">
    <source>
        <dbReference type="RuleBase" id="RU367158"/>
    </source>
</evidence>
<dbReference type="InterPro" id="IPR030654">
    <property type="entry name" value="Sugar_lactone_oxidase"/>
</dbReference>
<dbReference type="NCBIfam" id="TIGR01678">
    <property type="entry name" value="FAD_lactone_ox"/>
    <property type="match status" value="1"/>
</dbReference>
<comment type="catalytic activity">
    <reaction evidence="11">
        <text>D-arabinono-1,4-lactone + O2 = dehydro-D-arabinono-1,4-lactone + H2O2 + H(+)</text>
        <dbReference type="Rhea" id="RHEA:23756"/>
        <dbReference type="ChEBI" id="CHEBI:15378"/>
        <dbReference type="ChEBI" id="CHEBI:15379"/>
        <dbReference type="ChEBI" id="CHEBI:16240"/>
        <dbReference type="ChEBI" id="CHEBI:16292"/>
        <dbReference type="ChEBI" id="CHEBI:58277"/>
        <dbReference type="EC" id="1.1.3.37"/>
    </reaction>
</comment>
<keyword evidence="8 11" id="KW-0560">Oxidoreductase</keyword>
<dbReference type="InterPro" id="IPR016167">
    <property type="entry name" value="FAD-bd_PCMH_sub1"/>
</dbReference>
<proteinExistence type="inferred from homology"/>
<keyword evidence="7 11" id="KW-0274">FAD</keyword>
<dbReference type="Pfam" id="PF04030">
    <property type="entry name" value="ALO"/>
    <property type="match status" value="1"/>
</dbReference>
<dbReference type="GO" id="GO:0071949">
    <property type="term" value="F:FAD binding"/>
    <property type="evidence" value="ECO:0007669"/>
    <property type="project" value="UniProtKB-UniRule"/>
</dbReference>
<keyword evidence="6 11" id="KW-0285">Flavoprotein</keyword>
<evidence type="ECO:0000256" key="8">
    <source>
        <dbReference type="ARBA" id="ARBA00023002"/>
    </source>
</evidence>
<dbReference type="Pfam" id="PF01565">
    <property type="entry name" value="FAD_binding_4"/>
    <property type="match status" value="1"/>
</dbReference>
<dbReference type="PROSITE" id="PS51387">
    <property type="entry name" value="FAD_PCMH"/>
    <property type="match status" value="1"/>
</dbReference>
<comment type="cofactor">
    <cofactor evidence="1 11">
        <name>FAD</name>
        <dbReference type="ChEBI" id="CHEBI:57692"/>
    </cofactor>
</comment>
<evidence type="ECO:0000256" key="4">
    <source>
        <dbReference type="ARBA" id="ARBA00005466"/>
    </source>
</evidence>
<dbReference type="Gene3D" id="3.30.43.10">
    <property type="entry name" value="Uridine Diphospho-n-acetylenolpyruvylglucosamine Reductase, domain 2"/>
    <property type="match status" value="1"/>
</dbReference>
<evidence type="ECO:0000256" key="2">
    <source>
        <dbReference type="ARBA" id="ARBA00004370"/>
    </source>
</evidence>
<dbReference type="PIRSF" id="PIRSF000136">
    <property type="entry name" value="LGO_GLO"/>
    <property type="match status" value="1"/>
</dbReference>
<dbReference type="EMBL" id="JANBQB010000134">
    <property type="protein sequence ID" value="KAJ1981201.1"/>
    <property type="molecule type" value="Genomic_DNA"/>
</dbReference>
<evidence type="ECO:0000313" key="14">
    <source>
        <dbReference type="Proteomes" id="UP001151582"/>
    </source>
</evidence>
<keyword evidence="14" id="KW-1185">Reference proteome</keyword>
<dbReference type="InterPro" id="IPR010031">
    <property type="entry name" value="FAD_lactone_oxidase-like"/>
</dbReference>
<dbReference type="GO" id="GO:0003885">
    <property type="term" value="F:D-arabinono-1,4-lactone oxidase activity"/>
    <property type="evidence" value="ECO:0007669"/>
    <property type="project" value="UniProtKB-UniRule"/>
</dbReference>
<organism evidence="13 14">
    <name type="scientific">Dimargaris verticillata</name>
    <dbReference type="NCBI Taxonomy" id="2761393"/>
    <lineage>
        <taxon>Eukaryota</taxon>
        <taxon>Fungi</taxon>
        <taxon>Fungi incertae sedis</taxon>
        <taxon>Zoopagomycota</taxon>
        <taxon>Kickxellomycotina</taxon>
        <taxon>Dimargaritomycetes</taxon>
        <taxon>Dimargaritales</taxon>
        <taxon>Dimargaritaceae</taxon>
        <taxon>Dimargaris</taxon>
    </lineage>
</organism>
<dbReference type="InterPro" id="IPR036318">
    <property type="entry name" value="FAD-bd_PCMH-like_sf"/>
</dbReference>
<dbReference type="InterPro" id="IPR007173">
    <property type="entry name" value="ALO_C"/>
</dbReference>
<comment type="pathway">
    <text evidence="3 11">Cofactor biosynthesis; D-erythroascorbate biosynthesis; dehydro-D-arabinono-1,4-lactone from D-arabinose: step 2/2.</text>
</comment>
<reference evidence="13" key="1">
    <citation type="submission" date="2022-07" db="EMBL/GenBank/DDBJ databases">
        <title>Phylogenomic reconstructions and comparative analyses of Kickxellomycotina fungi.</title>
        <authorList>
            <person name="Reynolds N.K."/>
            <person name="Stajich J.E."/>
            <person name="Barry K."/>
            <person name="Grigoriev I.V."/>
            <person name="Crous P."/>
            <person name="Smith M.E."/>
        </authorList>
    </citation>
    <scope>NUCLEOTIDE SEQUENCE</scope>
    <source>
        <strain evidence="13">RSA 567</strain>
    </source>
</reference>
<evidence type="ECO:0000256" key="10">
    <source>
        <dbReference type="ARBA" id="ARBA00033418"/>
    </source>
</evidence>